<dbReference type="AlphaFoldDB" id="A0A4R5A9G1"/>
<accession>A0A4R5A9G1</accession>
<feature type="non-terminal residue" evidence="1">
    <location>
        <position position="76"/>
    </location>
</feature>
<comment type="caution">
    <text evidence="1">The sequence shown here is derived from an EMBL/GenBank/DDBJ whole genome shotgun (WGS) entry which is preliminary data.</text>
</comment>
<organism evidence="1 2">
    <name type="scientific">Actinomadura rubrisoli</name>
    <dbReference type="NCBI Taxonomy" id="2530368"/>
    <lineage>
        <taxon>Bacteria</taxon>
        <taxon>Bacillati</taxon>
        <taxon>Actinomycetota</taxon>
        <taxon>Actinomycetes</taxon>
        <taxon>Streptosporangiales</taxon>
        <taxon>Thermomonosporaceae</taxon>
        <taxon>Actinomadura</taxon>
    </lineage>
</organism>
<dbReference type="RefSeq" id="WP_131902141.1">
    <property type="nucleotide sequence ID" value="NZ_SMKU01000331.1"/>
</dbReference>
<dbReference type="EMBL" id="SMKU01000331">
    <property type="protein sequence ID" value="TDD68873.1"/>
    <property type="molecule type" value="Genomic_DNA"/>
</dbReference>
<dbReference type="OrthoDB" id="3442107at2"/>
<reference evidence="1 2" key="1">
    <citation type="submission" date="2019-03" db="EMBL/GenBank/DDBJ databases">
        <title>Draft genome sequences of novel Actinobacteria.</title>
        <authorList>
            <person name="Sahin N."/>
            <person name="Ay H."/>
            <person name="Saygin H."/>
        </authorList>
    </citation>
    <scope>NUCLEOTIDE SEQUENCE [LARGE SCALE GENOMIC DNA]</scope>
    <source>
        <strain evidence="1 2">H3C3</strain>
    </source>
</reference>
<dbReference type="Proteomes" id="UP000294513">
    <property type="component" value="Unassembled WGS sequence"/>
</dbReference>
<gene>
    <name evidence="1" type="ORF">E1298_38000</name>
</gene>
<name>A0A4R5A9G1_9ACTN</name>
<evidence type="ECO:0000313" key="2">
    <source>
        <dbReference type="Proteomes" id="UP000294513"/>
    </source>
</evidence>
<evidence type="ECO:0000313" key="1">
    <source>
        <dbReference type="EMBL" id="TDD68873.1"/>
    </source>
</evidence>
<proteinExistence type="predicted"/>
<sequence>MVVKIDAHAVQVELDTISSTMSEITRLMGPQTWQGGSAAAFTTDLQGHNRSLNRLILDVFHTVTSFNKTPSTLPVL</sequence>
<keyword evidence="2" id="KW-1185">Reference proteome</keyword>
<protein>
    <submittedName>
        <fullName evidence="1">Uncharacterized protein</fullName>
    </submittedName>
</protein>